<keyword evidence="5" id="KW-1185">Reference proteome</keyword>
<dbReference type="Pfam" id="PF13460">
    <property type="entry name" value="NAD_binding_10"/>
    <property type="match status" value="1"/>
</dbReference>
<dbReference type="PANTHER" id="PTHR12126:SF11">
    <property type="entry name" value="NADH DEHYDROGENASE [UBIQUINONE] 1 ALPHA SUBCOMPLEX SUBUNIT 9, MITOCHONDRIAL"/>
    <property type="match status" value="1"/>
</dbReference>
<dbReference type="Gene3D" id="3.40.50.720">
    <property type="entry name" value="NAD(P)-binding Rossmann-like Domain"/>
    <property type="match status" value="1"/>
</dbReference>
<comment type="caution">
    <text evidence="2">The sequence shown here is derived from an EMBL/GenBank/DDBJ whole genome shotgun (WGS) entry which is preliminary data.</text>
</comment>
<name>A0A9Q2NT73_9RHOB</name>
<protein>
    <submittedName>
        <fullName evidence="2">SDR family oxidoreductase</fullName>
    </submittedName>
</protein>
<evidence type="ECO:0000313" key="2">
    <source>
        <dbReference type="EMBL" id="MBM2411497.1"/>
    </source>
</evidence>
<accession>A0A9Q2NT73</accession>
<gene>
    <name evidence="2" type="ORF">JQX41_04235</name>
    <name evidence="3" type="ORF">JQX48_04235</name>
</gene>
<dbReference type="Proteomes" id="UP000755667">
    <property type="component" value="Unassembled WGS sequence"/>
</dbReference>
<dbReference type="EMBL" id="JAFBXE010000002">
    <property type="protein sequence ID" value="MBM2411497.1"/>
    <property type="molecule type" value="Genomic_DNA"/>
</dbReference>
<evidence type="ECO:0000313" key="3">
    <source>
        <dbReference type="EMBL" id="MBM2416164.1"/>
    </source>
</evidence>
<dbReference type="GeneID" id="62642105"/>
<organism evidence="2 4">
    <name type="scientific">Marivita cryptomonadis</name>
    <dbReference type="NCBI Taxonomy" id="505252"/>
    <lineage>
        <taxon>Bacteria</taxon>
        <taxon>Pseudomonadati</taxon>
        <taxon>Pseudomonadota</taxon>
        <taxon>Alphaproteobacteria</taxon>
        <taxon>Rhodobacterales</taxon>
        <taxon>Roseobacteraceae</taxon>
        <taxon>Marivita</taxon>
    </lineage>
</organism>
<dbReference type="OrthoDB" id="367683at2"/>
<proteinExistence type="predicted"/>
<dbReference type="Proteomes" id="UP000809440">
    <property type="component" value="Unassembled WGS sequence"/>
</dbReference>
<feature type="domain" description="NAD(P)-binding" evidence="1">
    <location>
        <begin position="8"/>
        <end position="188"/>
    </location>
</feature>
<dbReference type="InterPro" id="IPR051207">
    <property type="entry name" value="ComplexI_NDUFA9_subunit"/>
</dbReference>
<dbReference type="CDD" id="cd05243">
    <property type="entry name" value="SDR_a5"/>
    <property type="match status" value="1"/>
</dbReference>
<dbReference type="RefSeq" id="WP_085631354.1">
    <property type="nucleotide sequence ID" value="NZ_JAFBWU010000002.1"/>
</dbReference>
<sequence length="288" mass="30841">MKTVFIAGATGYLGRYLCAEYSRRGWYVIALVRSAKTAVALAASSVVEAEATQPESLTGLMDGVDLVVSALGITQQADGVGYRDVDYQANLNLLHEAERARVGRFAYLHVLNAAALRDLPLVAAKADFVAALRSSRIASTVVAPSGYFSDIEDVLSMARSGRVWLFGSGLTRMNPIHGADLAHVVADATDAGTAWQDVGGPETFTQVELAELAFASIGAPIRITHLPDALRRCALSLLPWVTPRRVHGPATFFLSACAIDMVAPPQGTHRLSEHFKALRDAQGLEVIR</sequence>
<dbReference type="GO" id="GO:0044877">
    <property type="term" value="F:protein-containing complex binding"/>
    <property type="evidence" value="ECO:0007669"/>
    <property type="project" value="TreeGrafter"/>
</dbReference>
<dbReference type="SUPFAM" id="SSF51735">
    <property type="entry name" value="NAD(P)-binding Rossmann-fold domains"/>
    <property type="match status" value="1"/>
</dbReference>
<dbReference type="InterPro" id="IPR016040">
    <property type="entry name" value="NAD(P)-bd_dom"/>
</dbReference>
<evidence type="ECO:0000313" key="4">
    <source>
        <dbReference type="Proteomes" id="UP000755667"/>
    </source>
</evidence>
<reference evidence="2 5" key="1">
    <citation type="submission" date="2021-01" db="EMBL/GenBank/DDBJ databases">
        <title>Diatom-associated Roseobacters Show Island Model of Population Structure.</title>
        <authorList>
            <person name="Qu L."/>
            <person name="Feng X."/>
            <person name="Chen Y."/>
            <person name="Li L."/>
            <person name="Wang X."/>
            <person name="Hu Z."/>
            <person name="Wang H."/>
            <person name="Luo H."/>
        </authorList>
    </citation>
    <scope>NUCLEOTIDE SEQUENCE</scope>
    <source>
        <strain evidence="3 5">CC28-63</strain>
        <strain evidence="2">CC28-69</strain>
    </source>
</reference>
<evidence type="ECO:0000313" key="5">
    <source>
        <dbReference type="Proteomes" id="UP000809440"/>
    </source>
</evidence>
<dbReference type="AlphaFoldDB" id="A0A9Q2NT73"/>
<dbReference type="EMBL" id="JAFBXF010000002">
    <property type="protein sequence ID" value="MBM2416164.1"/>
    <property type="molecule type" value="Genomic_DNA"/>
</dbReference>
<dbReference type="PANTHER" id="PTHR12126">
    <property type="entry name" value="NADH-UBIQUINONE OXIDOREDUCTASE 39 KDA SUBUNIT-RELATED"/>
    <property type="match status" value="1"/>
</dbReference>
<evidence type="ECO:0000259" key="1">
    <source>
        <dbReference type="Pfam" id="PF13460"/>
    </source>
</evidence>
<dbReference type="InterPro" id="IPR036291">
    <property type="entry name" value="NAD(P)-bd_dom_sf"/>
</dbReference>